<sequence>MCNWLVALGRNEKAVTVMCGAVDICRALAADEPAMFNGDFADYLHIMSRLFTAVGRYDEAAMLFHGTALEKLLAEPER</sequence>
<dbReference type="Proteomes" id="UP000076532">
    <property type="component" value="Unassembled WGS sequence"/>
</dbReference>
<organism evidence="1 2">
    <name type="scientific">Athelia psychrophila</name>
    <dbReference type="NCBI Taxonomy" id="1759441"/>
    <lineage>
        <taxon>Eukaryota</taxon>
        <taxon>Fungi</taxon>
        <taxon>Dikarya</taxon>
        <taxon>Basidiomycota</taxon>
        <taxon>Agaricomycotina</taxon>
        <taxon>Agaricomycetes</taxon>
        <taxon>Agaricomycetidae</taxon>
        <taxon>Atheliales</taxon>
        <taxon>Atheliaceae</taxon>
        <taxon>Athelia</taxon>
    </lineage>
</organism>
<dbReference type="OrthoDB" id="3038309at2759"/>
<dbReference type="AlphaFoldDB" id="A0A167SQZ2"/>
<proteinExistence type="predicted"/>
<evidence type="ECO:0000313" key="2">
    <source>
        <dbReference type="Proteomes" id="UP000076532"/>
    </source>
</evidence>
<accession>A0A167SQZ2</accession>
<gene>
    <name evidence="1" type="ORF">FIBSPDRAFT_970371</name>
</gene>
<keyword evidence="2" id="KW-1185">Reference proteome</keyword>
<evidence type="ECO:0000313" key="1">
    <source>
        <dbReference type="EMBL" id="KZP02156.1"/>
    </source>
</evidence>
<dbReference type="EMBL" id="KV418910">
    <property type="protein sequence ID" value="KZP02156.1"/>
    <property type="molecule type" value="Genomic_DNA"/>
</dbReference>
<protein>
    <submittedName>
        <fullName evidence="1">Uncharacterized protein</fullName>
    </submittedName>
</protein>
<name>A0A167SQZ2_9AGAM</name>
<reference evidence="1 2" key="1">
    <citation type="journal article" date="2016" name="Mol. Biol. Evol.">
        <title>Comparative Genomics of Early-Diverging Mushroom-Forming Fungi Provides Insights into the Origins of Lignocellulose Decay Capabilities.</title>
        <authorList>
            <person name="Nagy L.G."/>
            <person name="Riley R."/>
            <person name="Tritt A."/>
            <person name="Adam C."/>
            <person name="Daum C."/>
            <person name="Floudas D."/>
            <person name="Sun H."/>
            <person name="Yadav J.S."/>
            <person name="Pangilinan J."/>
            <person name="Larsson K.H."/>
            <person name="Matsuura K."/>
            <person name="Barry K."/>
            <person name="Labutti K."/>
            <person name="Kuo R."/>
            <person name="Ohm R.A."/>
            <person name="Bhattacharya S.S."/>
            <person name="Shirouzu T."/>
            <person name="Yoshinaga Y."/>
            <person name="Martin F.M."/>
            <person name="Grigoriev I.V."/>
            <person name="Hibbett D.S."/>
        </authorList>
    </citation>
    <scope>NUCLEOTIDE SEQUENCE [LARGE SCALE GENOMIC DNA]</scope>
    <source>
        <strain evidence="1 2">CBS 109695</strain>
    </source>
</reference>